<dbReference type="InterPro" id="IPR015421">
    <property type="entry name" value="PyrdxlP-dep_Trfase_major"/>
</dbReference>
<dbReference type="InterPro" id="IPR050596">
    <property type="entry name" value="AspAT/PAT-like"/>
</dbReference>
<dbReference type="Gene3D" id="3.90.1150.10">
    <property type="entry name" value="Aspartate Aminotransferase, domain 1"/>
    <property type="match status" value="1"/>
</dbReference>
<keyword evidence="5" id="KW-0663">Pyridoxal phosphate</keyword>
<comment type="similarity">
    <text evidence="2 6">Belongs to the class-I pyridoxal-phosphate-dependent aminotransferase family.</text>
</comment>
<dbReference type="OrthoDB" id="9802328at2"/>
<dbReference type="GO" id="GO:0008483">
    <property type="term" value="F:transaminase activity"/>
    <property type="evidence" value="ECO:0007669"/>
    <property type="project" value="UniProtKB-KW"/>
</dbReference>
<dbReference type="PROSITE" id="PS00105">
    <property type="entry name" value="AA_TRANSFER_CLASS_1"/>
    <property type="match status" value="1"/>
</dbReference>
<reference evidence="8 9" key="1">
    <citation type="submission" date="2019-04" db="EMBL/GenBank/DDBJ databases">
        <title>Lewinella litorea sp. nov., isolated from a marine sand.</title>
        <authorList>
            <person name="Yoon J.-H."/>
        </authorList>
    </citation>
    <scope>NUCLEOTIDE SEQUENCE [LARGE SCALE GENOMIC DNA]</scope>
    <source>
        <strain evidence="8 9">HSMS-39</strain>
    </source>
</reference>
<organism evidence="8 9">
    <name type="scientific">Neolewinella litorea</name>
    <dbReference type="NCBI Taxonomy" id="2562452"/>
    <lineage>
        <taxon>Bacteria</taxon>
        <taxon>Pseudomonadati</taxon>
        <taxon>Bacteroidota</taxon>
        <taxon>Saprospiria</taxon>
        <taxon>Saprospirales</taxon>
        <taxon>Lewinellaceae</taxon>
        <taxon>Neolewinella</taxon>
    </lineage>
</organism>
<dbReference type="EC" id="2.6.1.-" evidence="6"/>
<evidence type="ECO:0000256" key="2">
    <source>
        <dbReference type="ARBA" id="ARBA00007441"/>
    </source>
</evidence>
<comment type="caution">
    <text evidence="8">The sequence shown here is derived from an EMBL/GenBank/DDBJ whole genome shotgun (WGS) entry which is preliminary data.</text>
</comment>
<dbReference type="InterPro" id="IPR015424">
    <property type="entry name" value="PyrdxlP-dep_Trfase"/>
</dbReference>
<dbReference type="Pfam" id="PF00155">
    <property type="entry name" value="Aminotran_1_2"/>
    <property type="match status" value="1"/>
</dbReference>
<dbReference type="GO" id="GO:0030170">
    <property type="term" value="F:pyridoxal phosphate binding"/>
    <property type="evidence" value="ECO:0007669"/>
    <property type="project" value="InterPro"/>
</dbReference>
<dbReference type="Gene3D" id="3.40.640.10">
    <property type="entry name" value="Type I PLP-dependent aspartate aminotransferase-like (Major domain)"/>
    <property type="match status" value="1"/>
</dbReference>
<proteinExistence type="inferred from homology"/>
<dbReference type="SUPFAM" id="SSF53383">
    <property type="entry name" value="PLP-dependent transferases"/>
    <property type="match status" value="1"/>
</dbReference>
<dbReference type="NCBIfam" id="NF005744">
    <property type="entry name" value="PRK07568.1"/>
    <property type="match status" value="1"/>
</dbReference>
<dbReference type="RefSeq" id="WP_136456093.1">
    <property type="nucleotide sequence ID" value="NZ_SRSF01000001.1"/>
</dbReference>
<evidence type="ECO:0000256" key="3">
    <source>
        <dbReference type="ARBA" id="ARBA00022576"/>
    </source>
</evidence>
<keyword evidence="4 6" id="KW-0808">Transferase</keyword>
<comment type="cofactor">
    <cofactor evidence="1 6">
        <name>pyridoxal 5'-phosphate</name>
        <dbReference type="ChEBI" id="CHEBI:597326"/>
    </cofactor>
</comment>
<sequence>MPAVSRRSQSVPLSPFRKLIPLADRAKAAGKHIYHLNIGQPDILTHPLAVEKFRKLPWQILDYSPSNGIASYREALCGYYARFGVSVSADEIMVTTGGSEAILFFMLACLDPGDEIIIPEPFYANYNGYAHMAGVDVVPITCDIADGFSIPSVEAFAEKITPRTRAIVITNPNNPTGACYSQDELERLSGIVREHDLFLCVDEVYREFSYDSPLQSILQLPGLDAHAVVIDSVSKRYSATGARVGALVCRNLAVRESVDRYAKLRLSPPGLGQRLSEVMLEDDGQYLQGVKEDYRRRRDIVYERLQQMPGVFSYEPGGAFYCFARFPIADSEDFCRWLLEDFSHEGATVMLSPGPGFYATPGLGLDECRIAYVLNTDDLGKAMDCLEAALAVYPGSTLSGADAGSDVASSARR</sequence>
<keyword evidence="9" id="KW-1185">Reference proteome</keyword>
<protein>
    <recommendedName>
        <fullName evidence="6">Aminotransferase</fullName>
        <ecNumber evidence="6">2.6.1.-</ecNumber>
    </recommendedName>
</protein>
<evidence type="ECO:0000256" key="1">
    <source>
        <dbReference type="ARBA" id="ARBA00001933"/>
    </source>
</evidence>
<dbReference type="PANTHER" id="PTHR46383:SF2">
    <property type="entry name" value="AMINOTRANSFERASE"/>
    <property type="match status" value="1"/>
</dbReference>
<dbReference type="CDD" id="cd00609">
    <property type="entry name" value="AAT_like"/>
    <property type="match status" value="1"/>
</dbReference>
<feature type="domain" description="Aminotransferase class I/classII large" evidence="7">
    <location>
        <begin position="34"/>
        <end position="341"/>
    </location>
</feature>
<gene>
    <name evidence="8" type="ORF">E4021_01320</name>
</gene>
<evidence type="ECO:0000256" key="5">
    <source>
        <dbReference type="ARBA" id="ARBA00022898"/>
    </source>
</evidence>
<evidence type="ECO:0000256" key="6">
    <source>
        <dbReference type="RuleBase" id="RU000481"/>
    </source>
</evidence>
<keyword evidence="3 6" id="KW-0032">Aminotransferase</keyword>
<dbReference type="PANTHER" id="PTHR46383">
    <property type="entry name" value="ASPARTATE AMINOTRANSFERASE"/>
    <property type="match status" value="1"/>
</dbReference>
<dbReference type="InterPro" id="IPR004838">
    <property type="entry name" value="NHTrfase_class1_PyrdxlP-BS"/>
</dbReference>
<dbReference type="AlphaFoldDB" id="A0A4S4NQ59"/>
<evidence type="ECO:0000313" key="9">
    <source>
        <dbReference type="Proteomes" id="UP000308528"/>
    </source>
</evidence>
<dbReference type="Proteomes" id="UP000308528">
    <property type="component" value="Unassembled WGS sequence"/>
</dbReference>
<evidence type="ECO:0000259" key="7">
    <source>
        <dbReference type="Pfam" id="PF00155"/>
    </source>
</evidence>
<dbReference type="InterPro" id="IPR004839">
    <property type="entry name" value="Aminotransferase_I/II_large"/>
</dbReference>
<name>A0A4S4NQ59_9BACT</name>
<evidence type="ECO:0000256" key="4">
    <source>
        <dbReference type="ARBA" id="ARBA00022679"/>
    </source>
</evidence>
<dbReference type="EMBL" id="SRSF01000001">
    <property type="protein sequence ID" value="THH41267.1"/>
    <property type="molecule type" value="Genomic_DNA"/>
</dbReference>
<dbReference type="GO" id="GO:0006520">
    <property type="term" value="P:amino acid metabolic process"/>
    <property type="evidence" value="ECO:0007669"/>
    <property type="project" value="InterPro"/>
</dbReference>
<evidence type="ECO:0000313" key="8">
    <source>
        <dbReference type="EMBL" id="THH41267.1"/>
    </source>
</evidence>
<dbReference type="InterPro" id="IPR015422">
    <property type="entry name" value="PyrdxlP-dep_Trfase_small"/>
</dbReference>
<accession>A0A4S4NQ59</accession>